<dbReference type="Pfam" id="PF00069">
    <property type="entry name" value="Pkinase"/>
    <property type="match status" value="1"/>
</dbReference>
<dbReference type="EMBL" id="KZ356130">
    <property type="protein sequence ID" value="PIO60110.1"/>
    <property type="molecule type" value="Genomic_DNA"/>
</dbReference>
<dbReference type="OrthoDB" id="10020333at2759"/>
<sequence length="251" mass="28856">RRRGDVRGIPVRLTIRVTGKVGSSDTMSLTMTALSAWHNESGLPDPERRRPEVLEILGTGAFAAVYRVRRLNDDKELAMKCESHGARKKVGRNLWELRIKSPNRKFSMVTSIRAAEQTLAAIRDFHLCGYIHRDIKPPNFAIGREADGDLHTIYIIDFGLSRRYRTADKDLRYQRRKVAFRGTTRYASIDALEMKEQSRKDDVESWWYMVVEWMVGQLPWEKFKGVRCKSYGQGETSVHEVLGSGENKPVK</sequence>
<protein>
    <recommendedName>
        <fullName evidence="2">Protein kinase domain-containing protein</fullName>
    </recommendedName>
</protein>
<evidence type="ECO:0000256" key="1">
    <source>
        <dbReference type="PROSITE-ProRule" id="PRU10141"/>
    </source>
</evidence>
<proteinExistence type="predicted"/>
<name>A0A2G9TS52_TELCI</name>
<dbReference type="AlphaFoldDB" id="A0A2G9TS52"/>
<dbReference type="InterPro" id="IPR011009">
    <property type="entry name" value="Kinase-like_dom_sf"/>
</dbReference>
<feature type="domain" description="Protein kinase" evidence="2">
    <location>
        <begin position="1"/>
        <end position="251"/>
    </location>
</feature>
<feature type="binding site" evidence="1">
    <location>
        <position position="80"/>
    </location>
    <ligand>
        <name>ATP</name>
        <dbReference type="ChEBI" id="CHEBI:30616"/>
    </ligand>
</feature>
<dbReference type="InterPro" id="IPR000719">
    <property type="entry name" value="Prot_kinase_dom"/>
</dbReference>
<dbReference type="InterPro" id="IPR050235">
    <property type="entry name" value="CK1_Ser-Thr_kinase"/>
</dbReference>
<feature type="non-terminal residue" evidence="3">
    <location>
        <position position="1"/>
    </location>
</feature>
<dbReference type="PROSITE" id="PS50011">
    <property type="entry name" value="PROTEIN_KINASE_DOM"/>
    <property type="match status" value="1"/>
</dbReference>
<dbReference type="SUPFAM" id="SSF56112">
    <property type="entry name" value="Protein kinase-like (PK-like)"/>
    <property type="match status" value="1"/>
</dbReference>
<dbReference type="PANTHER" id="PTHR11909">
    <property type="entry name" value="CASEIN KINASE-RELATED"/>
    <property type="match status" value="1"/>
</dbReference>
<evidence type="ECO:0000313" key="4">
    <source>
        <dbReference type="Proteomes" id="UP000230423"/>
    </source>
</evidence>
<keyword evidence="4" id="KW-1185">Reference proteome</keyword>
<accession>A0A2G9TS52</accession>
<keyword evidence="1" id="KW-0547">Nucleotide-binding</keyword>
<gene>
    <name evidence="3" type="ORF">TELCIR_18400</name>
</gene>
<reference evidence="3 4" key="1">
    <citation type="submission" date="2015-09" db="EMBL/GenBank/DDBJ databases">
        <title>Draft genome of the parasitic nematode Teladorsagia circumcincta isolate WARC Sus (inbred).</title>
        <authorList>
            <person name="Mitreva M."/>
        </authorList>
    </citation>
    <scope>NUCLEOTIDE SEQUENCE [LARGE SCALE GENOMIC DNA]</scope>
    <source>
        <strain evidence="3 4">S</strain>
    </source>
</reference>
<keyword evidence="1" id="KW-0067">ATP-binding</keyword>
<dbReference type="Proteomes" id="UP000230423">
    <property type="component" value="Unassembled WGS sequence"/>
</dbReference>
<dbReference type="SMART" id="SM00220">
    <property type="entry name" value="S_TKc"/>
    <property type="match status" value="1"/>
</dbReference>
<dbReference type="InterPro" id="IPR017441">
    <property type="entry name" value="Protein_kinase_ATP_BS"/>
</dbReference>
<dbReference type="GO" id="GO:0005524">
    <property type="term" value="F:ATP binding"/>
    <property type="evidence" value="ECO:0007669"/>
    <property type="project" value="UniProtKB-UniRule"/>
</dbReference>
<evidence type="ECO:0000259" key="2">
    <source>
        <dbReference type="PROSITE" id="PS50011"/>
    </source>
</evidence>
<organism evidence="3 4">
    <name type="scientific">Teladorsagia circumcincta</name>
    <name type="common">Brown stomach worm</name>
    <name type="synonym">Ostertagia circumcincta</name>
    <dbReference type="NCBI Taxonomy" id="45464"/>
    <lineage>
        <taxon>Eukaryota</taxon>
        <taxon>Metazoa</taxon>
        <taxon>Ecdysozoa</taxon>
        <taxon>Nematoda</taxon>
        <taxon>Chromadorea</taxon>
        <taxon>Rhabditida</taxon>
        <taxon>Rhabditina</taxon>
        <taxon>Rhabditomorpha</taxon>
        <taxon>Strongyloidea</taxon>
        <taxon>Trichostrongylidae</taxon>
        <taxon>Teladorsagia</taxon>
    </lineage>
</organism>
<dbReference type="GO" id="GO:0004672">
    <property type="term" value="F:protein kinase activity"/>
    <property type="evidence" value="ECO:0007669"/>
    <property type="project" value="InterPro"/>
</dbReference>
<dbReference type="PROSITE" id="PS00107">
    <property type="entry name" value="PROTEIN_KINASE_ATP"/>
    <property type="match status" value="1"/>
</dbReference>
<evidence type="ECO:0000313" key="3">
    <source>
        <dbReference type="EMBL" id="PIO60110.1"/>
    </source>
</evidence>
<dbReference type="Gene3D" id="1.10.510.10">
    <property type="entry name" value="Transferase(Phosphotransferase) domain 1"/>
    <property type="match status" value="1"/>
</dbReference>